<comment type="caution">
    <text evidence="3">The sequence shown here is derived from an EMBL/GenBank/DDBJ whole genome shotgun (WGS) entry which is preliminary data.</text>
</comment>
<dbReference type="InterPro" id="IPR018535">
    <property type="entry name" value="DUF1996"/>
</dbReference>
<organism evidence="3 4">
    <name type="scientific">Moniliophthora roreri</name>
    <name type="common">Frosty pod rot fungus</name>
    <name type="synonym">Monilia roreri</name>
    <dbReference type="NCBI Taxonomy" id="221103"/>
    <lineage>
        <taxon>Eukaryota</taxon>
        <taxon>Fungi</taxon>
        <taxon>Dikarya</taxon>
        <taxon>Basidiomycota</taxon>
        <taxon>Agaricomycotina</taxon>
        <taxon>Agaricomycetes</taxon>
        <taxon>Agaricomycetidae</taxon>
        <taxon>Agaricales</taxon>
        <taxon>Marasmiineae</taxon>
        <taxon>Marasmiaceae</taxon>
        <taxon>Moniliophthora</taxon>
    </lineage>
</organism>
<evidence type="ECO:0000313" key="3">
    <source>
        <dbReference type="EMBL" id="KTB40944.1"/>
    </source>
</evidence>
<evidence type="ECO:0000313" key="4">
    <source>
        <dbReference type="Proteomes" id="UP000054988"/>
    </source>
</evidence>
<proteinExistence type="predicted"/>
<feature type="chain" id="PRO_5006902214" description="DUF1996 domain-containing protein" evidence="1">
    <location>
        <begin position="22"/>
        <end position="363"/>
    </location>
</feature>
<feature type="signal peptide" evidence="1">
    <location>
        <begin position="1"/>
        <end position="21"/>
    </location>
</feature>
<sequence length="363" mass="39929">MLSTSFIRLLTLLVFTSFTDASFRVPCTKPLVEERLDPVNAFGKNPSRHVHTVHGAINFNANLTFDELRASNCTTCEVAEDLSDYWFPKLYFHDPKTQKFEAVSNNGLVVNYHNRGNLDKTKGGPGLKAFPPGFKMASGTPVSRSKKYIYGNGTQAELAERAISWECLRTTEPSYSSPGGFPHTDCEGGFISRVLFPSCWDGKNLDNSTDHKGHVAFLSDLNKGDCPCTHPVGFLQLEYVVSWDVHCFAGRWNESDGWPFVYATGDPTGFSLHGDFQTGWDVDVLQKAIDTCDSQYEEVTQSLGIKTTCSHFTVIPSEKAESCKLSPVVKEDVNGPFAKLPGCNPIQAGPGNAINYNATDCPV</sequence>
<name>A0A0W0FX84_MONRR</name>
<keyword evidence="1" id="KW-0732">Signal</keyword>
<protein>
    <recommendedName>
        <fullName evidence="2">DUF1996 domain-containing protein</fullName>
    </recommendedName>
</protein>
<evidence type="ECO:0000256" key="1">
    <source>
        <dbReference type="SAM" id="SignalP"/>
    </source>
</evidence>
<evidence type="ECO:0000259" key="2">
    <source>
        <dbReference type="Pfam" id="PF09362"/>
    </source>
</evidence>
<dbReference type="PANTHER" id="PTHR43662">
    <property type="match status" value="1"/>
</dbReference>
<feature type="domain" description="DUF1996" evidence="2">
    <location>
        <begin position="37"/>
        <end position="280"/>
    </location>
</feature>
<dbReference type="Pfam" id="PF09362">
    <property type="entry name" value="DUF1996"/>
    <property type="match status" value="1"/>
</dbReference>
<dbReference type="PANTHER" id="PTHR43662:SF3">
    <property type="entry name" value="DOMAIN PROTEIN, PUTATIVE (AFU_ORTHOLOGUE AFUA_6G11970)-RELATED"/>
    <property type="match status" value="1"/>
</dbReference>
<dbReference type="eggNOG" id="ENOG502RXTA">
    <property type="taxonomic scope" value="Eukaryota"/>
</dbReference>
<accession>A0A0W0FX84</accession>
<dbReference type="Proteomes" id="UP000054988">
    <property type="component" value="Unassembled WGS sequence"/>
</dbReference>
<gene>
    <name evidence="3" type="ORF">WG66_6478</name>
</gene>
<dbReference type="AlphaFoldDB" id="A0A0W0FX84"/>
<dbReference type="EMBL" id="LATX01001532">
    <property type="protein sequence ID" value="KTB40944.1"/>
    <property type="molecule type" value="Genomic_DNA"/>
</dbReference>
<reference evidence="3 4" key="1">
    <citation type="submission" date="2015-12" db="EMBL/GenBank/DDBJ databases">
        <title>Draft genome sequence of Moniliophthora roreri, the causal agent of frosty pod rot of cacao.</title>
        <authorList>
            <person name="Aime M.C."/>
            <person name="Diaz-Valderrama J.R."/>
            <person name="Kijpornyongpan T."/>
            <person name="Phillips-Mora W."/>
        </authorList>
    </citation>
    <scope>NUCLEOTIDE SEQUENCE [LARGE SCALE GENOMIC DNA]</scope>
    <source>
        <strain evidence="3 4">MCA 2952</strain>
    </source>
</reference>